<evidence type="ECO:0000259" key="2">
    <source>
        <dbReference type="Pfam" id="PF02550"/>
    </source>
</evidence>
<feature type="domain" description="Acetyl-CoA hydrolase/transferase C-terminal" evidence="3">
    <location>
        <begin position="347"/>
        <end position="493"/>
    </location>
</feature>
<accession>A0ABT9Y930</accession>
<dbReference type="PANTHER" id="PTHR43609:SF1">
    <property type="entry name" value="ACETYL-COA HYDROLASE"/>
    <property type="match status" value="1"/>
</dbReference>
<dbReference type="PANTHER" id="PTHR43609">
    <property type="entry name" value="ACETYL-COA HYDROLASE"/>
    <property type="match status" value="1"/>
</dbReference>
<feature type="domain" description="Acetyl-CoA hydrolase/transferase N-terminal" evidence="2">
    <location>
        <begin position="37"/>
        <end position="246"/>
    </location>
</feature>
<dbReference type="InterPro" id="IPR046433">
    <property type="entry name" value="ActCoA_hydro"/>
</dbReference>
<dbReference type="Gene3D" id="3.40.1080.20">
    <property type="entry name" value="Acetyl-CoA hydrolase/transferase C-terminal domain"/>
    <property type="match status" value="1"/>
</dbReference>
<dbReference type="Proteomes" id="UP001239167">
    <property type="component" value="Unassembled WGS sequence"/>
</dbReference>
<evidence type="ECO:0000259" key="3">
    <source>
        <dbReference type="Pfam" id="PF13336"/>
    </source>
</evidence>
<evidence type="ECO:0000313" key="5">
    <source>
        <dbReference type="Proteomes" id="UP001239167"/>
    </source>
</evidence>
<gene>
    <name evidence="4" type="ORF">J2S01_001399</name>
</gene>
<dbReference type="GO" id="GO:0016740">
    <property type="term" value="F:transferase activity"/>
    <property type="evidence" value="ECO:0007669"/>
    <property type="project" value="UniProtKB-KW"/>
</dbReference>
<proteinExistence type="inferred from homology"/>
<dbReference type="InterPro" id="IPR037171">
    <property type="entry name" value="NagB/RpiA_transferase-like"/>
</dbReference>
<dbReference type="Pfam" id="PF02550">
    <property type="entry name" value="AcetylCoA_hydro"/>
    <property type="match status" value="1"/>
</dbReference>
<sequence>MTSSAIVFAGSVVIKFIVIDSWGGEYLMIDILDRVRNKELRSKIVSAEEAAAYIKPGMNVATSGFTPSGYVKAVPTALAKRMEKEPFKINLWTGASTGAEEDGALAKVNGIAKRMPYQTNKELRNRVNSGDVDYIDMHLSESAQFARYGYMGGSVDVAIVEACAITEEGNIIPTTSMGNTASFVQQADVVIVEVNVTQPLELEGMHDVYVPLDPPHRLPIPIVKPNDRIGTPYIPCNPEKIKFIVPCDIKDHTRPLGEIDDNSKHMSHFITDLLNNEIKEGRMPANLLPLQSGVGNVANAVIHGFVESDLKDLSVYTEVIQDGMLDLIDAGKLSFASGTALSPSPEGLDRFYRNIKEYRKHLVLRPEEISNSPEVARRIGVIAMNTAIECDIYGNVNSTHIMGTKMMNGIGGSGDFARNAYLTIFCTGSTAKDGKISSIVPFCSHIDHTEHDVDVIVTEQGLADLRGLSPRKRAKQIIEHCAHPDFKPMLLDYFERADSATKHAQTPHLLNEALSWHQKFVETGSMK</sequence>
<keyword evidence="4" id="KW-0808">Transferase</keyword>
<dbReference type="InterPro" id="IPR017821">
    <property type="entry name" value="Succinate_CoA_transferase"/>
</dbReference>
<comment type="similarity">
    <text evidence="1">Belongs to the acetyl-CoA hydrolase/transferase family.</text>
</comment>
<dbReference type="SUPFAM" id="SSF100950">
    <property type="entry name" value="NagB/RpiA/CoA transferase-like"/>
    <property type="match status" value="2"/>
</dbReference>
<dbReference type="InterPro" id="IPR038460">
    <property type="entry name" value="AcetylCoA_hyd_C_sf"/>
</dbReference>
<dbReference type="Gene3D" id="3.40.1080.10">
    <property type="entry name" value="Glutaconate Coenzyme A-transferase"/>
    <property type="match status" value="1"/>
</dbReference>
<reference evidence="4 5" key="1">
    <citation type="submission" date="2023-07" db="EMBL/GenBank/DDBJ databases">
        <title>Genomic Encyclopedia of Type Strains, Phase IV (KMG-IV): sequencing the most valuable type-strain genomes for metagenomic binning, comparative biology and taxonomic classification.</title>
        <authorList>
            <person name="Goeker M."/>
        </authorList>
    </citation>
    <scope>NUCLEOTIDE SEQUENCE [LARGE SCALE GENOMIC DNA]</scope>
    <source>
        <strain evidence="4 5">DSM 16980</strain>
    </source>
</reference>
<dbReference type="Pfam" id="PF13336">
    <property type="entry name" value="AcetylCoA_hyd_C"/>
    <property type="match status" value="1"/>
</dbReference>
<evidence type="ECO:0000256" key="1">
    <source>
        <dbReference type="ARBA" id="ARBA00009632"/>
    </source>
</evidence>
<organism evidence="4 5">
    <name type="scientific">Pectinatus haikarae</name>
    <dbReference type="NCBI Taxonomy" id="349096"/>
    <lineage>
        <taxon>Bacteria</taxon>
        <taxon>Bacillati</taxon>
        <taxon>Bacillota</taxon>
        <taxon>Negativicutes</taxon>
        <taxon>Selenomonadales</taxon>
        <taxon>Selenomonadaceae</taxon>
        <taxon>Pectinatus</taxon>
    </lineage>
</organism>
<protein>
    <submittedName>
        <fullName evidence="4">Succinyl-CoA:acetate CoA-transferase</fullName>
        <ecNumber evidence="4">2.8.3.18</ecNumber>
    </submittedName>
</protein>
<dbReference type="Gene3D" id="3.30.750.70">
    <property type="entry name" value="4-hydroxybutyrate coenzyme like domains"/>
    <property type="match status" value="1"/>
</dbReference>
<dbReference type="EC" id="2.8.3.18" evidence="4"/>
<dbReference type="NCBIfam" id="TIGR03458">
    <property type="entry name" value="YgfH_subfam"/>
    <property type="match status" value="1"/>
</dbReference>
<comment type="caution">
    <text evidence="4">The sequence shown here is derived from an EMBL/GenBank/DDBJ whole genome shotgun (WGS) entry which is preliminary data.</text>
</comment>
<name>A0ABT9Y930_9FIRM</name>
<evidence type="ECO:0000313" key="4">
    <source>
        <dbReference type="EMBL" id="MDQ0203682.1"/>
    </source>
</evidence>
<dbReference type="InterPro" id="IPR026888">
    <property type="entry name" value="AcetylCoA_hyd_C"/>
</dbReference>
<keyword evidence="5" id="KW-1185">Reference proteome</keyword>
<dbReference type="InterPro" id="IPR003702">
    <property type="entry name" value="ActCoA_hydro_N"/>
</dbReference>
<dbReference type="EMBL" id="JAUSUE010000008">
    <property type="protein sequence ID" value="MDQ0203682.1"/>
    <property type="molecule type" value="Genomic_DNA"/>
</dbReference>